<keyword evidence="5 6" id="KW-0472">Membrane</keyword>
<dbReference type="InterPro" id="IPR000301">
    <property type="entry name" value="Tetraspanin_animals"/>
</dbReference>
<sequence>MNTSPKDRLDSTLSTGPVVTCLKTLMMVFNVIFWMTGIVILAIGIWTKVDLFKYLELSSVYQAHVPYVLIGIGAVIVLVGCLGCCCIIKGNALLLYLFSGFLFFVFIVNVSCGIAVLIYRGKVEEGFKEGLSNAMKKYDANKKNEITRAMDFLQDKLKCCGIQNYSNWFETPYAKAEDNKNSVPASCCRKAPCQHNTLPKDKALIAKEIHPQGCHKLVVDFINSNMAPIGGVALGVAFFQALGALLACCLAKNINKAKYETVS</sequence>
<dbReference type="GO" id="GO:0005886">
    <property type="term" value="C:plasma membrane"/>
    <property type="evidence" value="ECO:0007669"/>
    <property type="project" value="TreeGrafter"/>
</dbReference>
<dbReference type="Gene3D" id="1.10.1450.10">
    <property type="entry name" value="Tetraspanin"/>
    <property type="match status" value="1"/>
</dbReference>
<feature type="transmembrane region" description="Helical" evidence="6">
    <location>
        <begin position="21"/>
        <end position="47"/>
    </location>
</feature>
<dbReference type="PIRSF" id="PIRSF002419">
    <property type="entry name" value="Tetraspanin"/>
    <property type="match status" value="1"/>
</dbReference>
<evidence type="ECO:0000256" key="1">
    <source>
        <dbReference type="ARBA" id="ARBA00004141"/>
    </source>
</evidence>
<proteinExistence type="inferred from homology"/>
<protein>
    <recommendedName>
        <fullName evidence="6">Tetraspanin</fullName>
    </recommendedName>
</protein>
<evidence type="ECO:0000256" key="4">
    <source>
        <dbReference type="ARBA" id="ARBA00022989"/>
    </source>
</evidence>
<dbReference type="PANTHER" id="PTHR19282">
    <property type="entry name" value="TETRASPANIN"/>
    <property type="match status" value="1"/>
</dbReference>
<dbReference type="InterPro" id="IPR008952">
    <property type="entry name" value="Tetraspanin_EC2_sf"/>
</dbReference>
<dbReference type="Pfam" id="PF00335">
    <property type="entry name" value="Tetraspanin"/>
    <property type="match status" value="1"/>
</dbReference>
<dbReference type="SUPFAM" id="SSF48652">
    <property type="entry name" value="Tetraspanin"/>
    <property type="match status" value="1"/>
</dbReference>
<gene>
    <name evidence="7" type="ORF">PoB_005465200</name>
</gene>
<comment type="similarity">
    <text evidence="2 6">Belongs to the tetraspanin (TM4SF) family.</text>
</comment>
<comment type="subcellular location">
    <subcellularLocation>
        <location evidence="1 6">Membrane</location>
        <topology evidence="1 6">Multi-pass membrane protein</topology>
    </subcellularLocation>
</comment>
<keyword evidence="8" id="KW-1185">Reference proteome</keyword>
<evidence type="ECO:0000256" key="2">
    <source>
        <dbReference type="ARBA" id="ARBA00006840"/>
    </source>
</evidence>
<feature type="transmembrane region" description="Helical" evidence="6">
    <location>
        <begin position="67"/>
        <end position="88"/>
    </location>
</feature>
<dbReference type="FunFam" id="1.10.1450.10:FF:000029">
    <property type="entry name" value="Tetraspanin"/>
    <property type="match status" value="1"/>
</dbReference>
<organism evidence="7 8">
    <name type="scientific">Plakobranchus ocellatus</name>
    <dbReference type="NCBI Taxonomy" id="259542"/>
    <lineage>
        <taxon>Eukaryota</taxon>
        <taxon>Metazoa</taxon>
        <taxon>Spiralia</taxon>
        <taxon>Lophotrochozoa</taxon>
        <taxon>Mollusca</taxon>
        <taxon>Gastropoda</taxon>
        <taxon>Heterobranchia</taxon>
        <taxon>Euthyneura</taxon>
        <taxon>Panpulmonata</taxon>
        <taxon>Sacoglossa</taxon>
        <taxon>Placobranchoidea</taxon>
        <taxon>Plakobranchidae</taxon>
        <taxon>Plakobranchus</taxon>
    </lineage>
</organism>
<evidence type="ECO:0000256" key="3">
    <source>
        <dbReference type="ARBA" id="ARBA00022692"/>
    </source>
</evidence>
<dbReference type="AlphaFoldDB" id="A0AAV4C9V5"/>
<feature type="transmembrane region" description="Helical" evidence="6">
    <location>
        <begin position="229"/>
        <end position="251"/>
    </location>
</feature>
<dbReference type="PANTHER" id="PTHR19282:SF252">
    <property type="entry name" value="TETRASPANIN"/>
    <property type="match status" value="1"/>
</dbReference>
<feature type="transmembrane region" description="Helical" evidence="6">
    <location>
        <begin position="95"/>
        <end position="119"/>
    </location>
</feature>
<evidence type="ECO:0000313" key="8">
    <source>
        <dbReference type="Proteomes" id="UP000735302"/>
    </source>
</evidence>
<evidence type="ECO:0000256" key="6">
    <source>
        <dbReference type="RuleBase" id="RU361218"/>
    </source>
</evidence>
<dbReference type="PRINTS" id="PR00259">
    <property type="entry name" value="TMFOUR"/>
</dbReference>
<accession>A0AAV4C9V5</accession>
<reference evidence="7 8" key="1">
    <citation type="journal article" date="2021" name="Elife">
        <title>Chloroplast acquisition without the gene transfer in kleptoplastic sea slugs, Plakobranchus ocellatus.</title>
        <authorList>
            <person name="Maeda T."/>
            <person name="Takahashi S."/>
            <person name="Yoshida T."/>
            <person name="Shimamura S."/>
            <person name="Takaki Y."/>
            <person name="Nagai Y."/>
            <person name="Toyoda A."/>
            <person name="Suzuki Y."/>
            <person name="Arimoto A."/>
            <person name="Ishii H."/>
            <person name="Satoh N."/>
            <person name="Nishiyama T."/>
            <person name="Hasebe M."/>
            <person name="Maruyama T."/>
            <person name="Minagawa J."/>
            <person name="Obokata J."/>
            <person name="Shigenobu S."/>
        </authorList>
    </citation>
    <scope>NUCLEOTIDE SEQUENCE [LARGE SCALE GENOMIC DNA]</scope>
</reference>
<dbReference type="EMBL" id="BLXT01006003">
    <property type="protein sequence ID" value="GFO28147.1"/>
    <property type="molecule type" value="Genomic_DNA"/>
</dbReference>
<evidence type="ECO:0000313" key="7">
    <source>
        <dbReference type="EMBL" id="GFO28147.1"/>
    </source>
</evidence>
<name>A0AAV4C9V5_9GAST</name>
<keyword evidence="4 6" id="KW-1133">Transmembrane helix</keyword>
<evidence type="ECO:0000256" key="5">
    <source>
        <dbReference type="ARBA" id="ARBA00023136"/>
    </source>
</evidence>
<dbReference type="InterPro" id="IPR018499">
    <property type="entry name" value="Tetraspanin/Peripherin"/>
</dbReference>
<keyword evidence="3 6" id="KW-0812">Transmembrane</keyword>
<comment type="caution">
    <text evidence="7">The sequence shown here is derived from an EMBL/GenBank/DDBJ whole genome shotgun (WGS) entry which is preliminary data.</text>
</comment>
<dbReference type="Proteomes" id="UP000735302">
    <property type="component" value="Unassembled WGS sequence"/>
</dbReference>